<dbReference type="InterPro" id="IPR013909">
    <property type="entry name" value="NuBaID_C"/>
</dbReference>
<keyword evidence="2" id="KW-0479">Metal-binding</keyword>
<evidence type="ECO:0000256" key="4">
    <source>
        <dbReference type="ARBA" id="ARBA00022833"/>
    </source>
</evidence>
<feature type="compositionally biased region" description="Acidic residues" evidence="6">
    <location>
        <begin position="439"/>
        <end position="448"/>
    </location>
</feature>
<dbReference type="AlphaFoldDB" id="A0A8K0WQ06"/>
<feature type="region of interest" description="Disordered" evidence="6">
    <location>
        <begin position="387"/>
        <end position="500"/>
    </location>
</feature>
<reference evidence="9" key="1">
    <citation type="journal article" date="2021" name="Nat. Commun.">
        <title>Genetic determinants of endophytism in the Arabidopsis root mycobiome.</title>
        <authorList>
            <person name="Mesny F."/>
            <person name="Miyauchi S."/>
            <person name="Thiergart T."/>
            <person name="Pickel B."/>
            <person name="Atanasova L."/>
            <person name="Karlsson M."/>
            <person name="Huettel B."/>
            <person name="Barry K.W."/>
            <person name="Haridas S."/>
            <person name="Chen C."/>
            <person name="Bauer D."/>
            <person name="Andreopoulos W."/>
            <person name="Pangilinan J."/>
            <person name="LaButti K."/>
            <person name="Riley R."/>
            <person name="Lipzen A."/>
            <person name="Clum A."/>
            <person name="Drula E."/>
            <person name="Henrissat B."/>
            <person name="Kohler A."/>
            <person name="Grigoriev I.V."/>
            <person name="Martin F.M."/>
            <person name="Hacquard S."/>
        </authorList>
    </citation>
    <scope>NUCLEOTIDE SEQUENCE</scope>
    <source>
        <strain evidence="9">MPI-CAGE-CH-0235</strain>
    </source>
</reference>
<evidence type="ECO:0000256" key="2">
    <source>
        <dbReference type="ARBA" id="ARBA00022723"/>
    </source>
</evidence>
<evidence type="ECO:0000259" key="8">
    <source>
        <dbReference type="Pfam" id="PF08600"/>
    </source>
</evidence>
<evidence type="ECO:0000313" key="10">
    <source>
        <dbReference type="Proteomes" id="UP000813444"/>
    </source>
</evidence>
<evidence type="ECO:0000256" key="6">
    <source>
        <dbReference type="SAM" id="MobiDB-lite"/>
    </source>
</evidence>
<feature type="compositionally biased region" description="Basic and acidic residues" evidence="6">
    <location>
        <begin position="449"/>
        <end position="459"/>
    </location>
</feature>
<feature type="compositionally biased region" description="Polar residues" evidence="6">
    <location>
        <begin position="37"/>
        <end position="46"/>
    </location>
</feature>
<dbReference type="PANTHER" id="PTHR15835:SF6">
    <property type="entry name" value="ZINC FINGER C3HC-TYPE PROTEIN 1"/>
    <property type="match status" value="1"/>
</dbReference>
<gene>
    <name evidence="9" type="ORF">B0I35DRAFT_513551</name>
</gene>
<dbReference type="EMBL" id="JAGPNK010000010">
    <property type="protein sequence ID" value="KAH7312154.1"/>
    <property type="molecule type" value="Genomic_DNA"/>
</dbReference>
<dbReference type="Pfam" id="PF08600">
    <property type="entry name" value="NuBaID_C"/>
    <property type="match status" value="1"/>
</dbReference>
<keyword evidence="5" id="KW-0539">Nucleus</keyword>
<feature type="domain" description="NuBaID C-terminal" evidence="8">
    <location>
        <begin position="281"/>
        <end position="384"/>
    </location>
</feature>
<sequence>MNATKRKFNALLQGLSNAQPAGTPAKPAGEKPGYPSSPATSLNASSDDILKRRRMGLPTSTPTTPSKNPPSHHGSPAGHQVTRLGFSKDSKGPPAKYCPGDRDELLRRLATFQEITDWTPKPDRVNEVEWAKMGWVCQGKERVRCVLCSRELLVKLNRKELDDGKEVTVLVASEIEEALVDKYVELMTTAHQEDCLWRRKGCDDSLLRLSLANAKQAMEALRQRYDELCTRKSFLPYEFNLRLPNGLDVDSVLQKLPPDFFTKSAPGKDSSSSAEPINRVALALALLGWQGLTNARIGAVPNSASCHTCLRRLGLWMFKSKEVDDSGQVLVPAPMDYLDPIREHRFFCPWKNPEAQARAGLPDQQDPLPGWKVLMRTIDNEAHLRGVYEGKSPARSRLSRSHFSNRKSLGVPSSPQVNQNPAGSTATAGEVEASGPGEEFGEDEEDEKDREAKDKERWARLRRVKSLFDSKGSRKPRRPLSQSTNNISTTSLVGPSEPTT</sequence>
<feature type="domain" description="C3HC-type" evidence="7">
    <location>
        <begin position="99"/>
        <end position="238"/>
    </location>
</feature>
<dbReference type="Proteomes" id="UP000813444">
    <property type="component" value="Unassembled WGS sequence"/>
</dbReference>
<dbReference type="PANTHER" id="PTHR15835">
    <property type="entry name" value="NUCLEAR-INTERACTING PARTNER OF ALK"/>
    <property type="match status" value="1"/>
</dbReference>
<evidence type="ECO:0000259" key="7">
    <source>
        <dbReference type="Pfam" id="PF07967"/>
    </source>
</evidence>
<keyword evidence="4" id="KW-0862">Zinc</keyword>
<dbReference type="Pfam" id="PF07967">
    <property type="entry name" value="zf-C3HC"/>
    <property type="match status" value="1"/>
</dbReference>
<feature type="compositionally biased region" description="Low complexity" evidence="6">
    <location>
        <begin position="58"/>
        <end position="71"/>
    </location>
</feature>
<evidence type="ECO:0000256" key="5">
    <source>
        <dbReference type="ARBA" id="ARBA00023242"/>
    </source>
</evidence>
<protein>
    <submittedName>
        <fullName evidence="9">C3HC zinc finger-like-domain-containing protein</fullName>
    </submittedName>
</protein>
<accession>A0A8K0WQ06</accession>
<keyword evidence="3" id="KW-0863">Zinc-finger</keyword>
<name>A0A8K0WQ06_9HYPO</name>
<feature type="compositionally biased region" description="Polar residues" evidence="6">
    <location>
        <begin position="411"/>
        <end position="427"/>
    </location>
</feature>
<organism evidence="9 10">
    <name type="scientific">Stachybotrys elegans</name>
    <dbReference type="NCBI Taxonomy" id="80388"/>
    <lineage>
        <taxon>Eukaryota</taxon>
        <taxon>Fungi</taxon>
        <taxon>Dikarya</taxon>
        <taxon>Ascomycota</taxon>
        <taxon>Pezizomycotina</taxon>
        <taxon>Sordariomycetes</taxon>
        <taxon>Hypocreomycetidae</taxon>
        <taxon>Hypocreales</taxon>
        <taxon>Stachybotryaceae</taxon>
        <taxon>Stachybotrys</taxon>
    </lineage>
</organism>
<evidence type="ECO:0000256" key="3">
    <source>
        <dbReference type="ARBA" id="ARBA00022771"/>
    </source>
</evidence>
<dbReference type="GO" id="GO:0008270">
    <property type="term" value="F:zinc ion binding"/>
    <property type="evidence" value="ECO:0007669"/>
    <property type="project" value="UniProtKB-KW"/>
</dbReference>
<keyword evidence="10" id="KW-1185">Reference proteome</keyword>
<proteinExistence type="predicted"/>
<dbReference type="InterPro" id="IPR012935">
    <property type="entry name" value="NuBaID_N"/>
</dbReference>
<comment type="caution">
    <text evidence="9">The sequence shown here is derived from an EMBL/GenBank/DDBJ whole genome shotgun (WGS) entry which is preliminary data.</text>
</comment>
<feature type="region of interest" description="Disordered" evidence="6">
    <location>
        <begin position="1"/>
        <end position="100"/>
    </location>
</feature>
<comment type="subcellular location">
    <subcellularLocation>
        <location evidence="1">Nucleus</location>
    </subcellularLocation>
</comment>
<feature type="compositionally biased region" description="Polar residues" evidence="6">
    <location>
        <begin position="480"/>
        <end position="500"/>
    </location>
</feature>
<evidence type="ECO:0000256" key="1">
    <source>
        <dbReference type="ARBA" id="ARBA00004123"/>
    </source>
</evidence>
<evidence type="ECO:0000313" key="9">
    <source>
        <dbReference type="EMBL" id="KAH7312154.1"/>
    </source>
</evidence>
<dbReference type="GO" id="GO:0005634">
    <property type="term" value="C:nucleus"/>
    <property type="evidence" value="ECO:0007669"/>
    <property type="project" value="UniProtKB-SubCell"/>
</dbReference>
<dbReference type="OrthoDB" id="2592092at2759"/>